<dbReference type="Pfam" id="PF26223">
    <property type="entry name" value="DUF8049"/>
    <property type="match status" value="1"/>
</dbReference>
<evidence type="ECO:0000313" key="3">
    <source>
        <dbReference type="EMBL" id="SDY10107.1"/>
    </source>
</evidence>
<protein>
    <recommendedName>
        <fullName evidence="2">DUF8049 domain-containing protein</fullName>
    </recommendedName>
</protein>
<evidence type="ECO:0000259" key="2">
    <source>
        <dbReference type="Pfam" id="PF26223"/>
    </source>
</evidence>
<dbReference type="EMBL" id="FNPC01000003">
    <property type="protein sequence ID" value="SDY10107.1"/>
    <property type="molecule type" value="Genomic_DNA"/>
</dbReference>
<keyword evidence="4" id="KW-1185">Reference proteome</keyword>
<name>A0A1H3H3X9_9EURY</name>
<keyword evidence="1" id="KW-0812">Transmembrane</keyword>
<dbReference type="RefSeq" id="WP_021073723.1">
    <property type="nucleotide sequence ID" value="NZ_FNPC01000003.1"/>
</dbReference>
<feature type="domain" description="DUF8049" evidence="2">
    <location>
        <begin position="1"/>
        <end position="83"/>
    </location>
</feature>
<organism evidence="3 4">
    <name type="scientific">Halopenitus persicus</name>
    <dbReference type="NCBI Taxonomy" id="1048396"/>
    <lineage>
        <taxon>Archaea</taxon>
        <taxon>Methanobacteriati</taxon>
        <taxon>Methanobacteriota</taxon>
        <taxon>Stenosarchaea group</taxon>
        <taxon>Halobacteria</taxon>
        <taxon>Halobacteriales</taxon>
        <taxon>Haloferacaceae</taxon>
        <taxon>Halopenitus</taxon>
    </lineage>
</organism>
<reference evidence="4" key="1">
    <citation type="submission" date="2016-10" db="EMBL/GenBank/DDBJ databases">
        <authorList>
            <person name="Varghese N."/>
            <person name="Submissions S."/>
        </authorList>
    </citation>
    <scope>NUCLEOTIDE SEQUENCE [LARGE SCALE GENOMIC DNA]</scope>
    <source>
        <strain evidence="4">DC30,IBRC 10041,KCTC 4046</strain>
    </source>
</reference>
<dbReference type="GeneID" id="43838008"/>
<gene>
    <name evidence="3" type="ORF">SAMN05216564_103108</name>
</gene>
<feature type="transmembrane region" description="Helical" evidence="1">
    <location>
        <begin position="65"/>
        <end position="85"/>
    </location>
</feature>
<feature type="transmembrane region" description="Helical" evidence="1">
    <location>
        <begin position="12"/>
        <end position="30"/>
    </location>
</feature>
<keyword evidence="1" id="KW-1133">Transmembrane helix</keyword>
<dbReference type="Proteomes" id="UP000199079">
    <property type="component" value="Unassembled WGS sequence"/>
</dbReference>
<accession>A0A1H3H3X9</accession>
<feature type="transmembrane region" description="Helical" evidence="1">
    <location>
        <begin position="36"/>
        <end position="53"/>
    </location>
</feature>
<proteinExistence type="predicted"/>
<keyword evidence="1" id="KW-0472">Membrane</keyword>
<dbReference type="InterPro" id="IPR058362">
    <property type="entry name" value="DUF8049"/>
</dbReference>
<evidence type="ECO:0000256" key="1">
    <source>
        <dbReference type="SAM" id="Phobius"/>
    </source>
</evidence>
<sequence length="86" mass="8782">MNLEDAREDVIVAAAAAVSTVAVAVIGRVVPAADPGTVPSLAPIGVYLLYLFTRKGGPYTALDTVRNWSLLAVVSALVALGYGILG</sequence>
<evidence type="ECO:0000313" key="4">
    <source>
        <dbReference type="Proteomes" id="UP000199079"/>
    </source>
</evidence>
<dbReference type="OrthoDB" id="305503at2157"/>
<dbReference type="AlphaFoldDB" id="A0A1H3H3X9"/>